<gene>
    <name evidence="2" type="ORF">O4213_15600</name>
</gene>
<evidence type="ECO:0000259" key="1">
    <source>
        <dbReference type="SMART" id="SM00829"/>
    </source>
</evidence>
<comment type="caution">
    <text evidence="2">The sequence shown here is derived from an EMBL/GenBank/DDBJ whole genome shotgun (WGS) entry which is preliminary data.</text>
</comment>
<organism evidence="2 3">
    <name type="scientific">Gordonia rubripertincta</name>
    <name type="common">Rhodococcus corallinus</name>
    <dbReference type="NCBI Taxonomy" id="36822"/>
    <lineage>
        <taxon>Bacteria</taxon>
        <taxon>Bacillati</taxon>
        <taxon>Actinomycetota</taxon>
        <taxon>Actinomycetes</taxon>
        <taxon>Mycobacteriales</taxon>
        <taxon>Gordoniaceae</taxon>
        <taxon>Gordonia</taxon>
    </lineage>
</organism>
<dbReference type="InterPro" id="IPR011032">
    <property type="entry name" value="GroES-like_sf"/>
</dbReference>
<dbReference type="SUPFAM" id="SSF51735">
    <property type="entry name" value="NAD(P)-binding Rossmann-fold domains"/>
    <property type="match status" value="1"/>
</dbReference>
<dbReference type="InterPro" id="IPR036291">
    <property type="entry name" value="NAD(P)-bd_dom_sf"/>
</dbReference>
<accession>A0ABT4MYW4</accession>
<protein>
    <submittedName>
        <fullName evidence="2">Zinc-binding dehydrogenase</fullName>
    </submittedName>
</protein>
<dbReference type="EMBL" id="JAPWIE010000004">
    <property type="protein sequence ID" value="MCZ4551416.1"/>
    <property type="molecule type" value="Genomic_DNA"/>
</dbReference>
<keyword evidence="3" id="KW-1185">Reference proteome</keyword>
<dbReference type="Pfam" id="PF08240">
    <property type="entry name" value="ADH_N"/>
    <property type="match status" value="1"/>
</dbReference>
<dbReference type="Gene3D" id="3.90.180.10">
    <property type="entry name" value="Medium-chain alcohol dehydrogenases, catalytic domain"/>
    <property type="match status" value="1"/>
</dbReference>
<feature type="domain" description="Enoyl reductase (ER)" evidence="1">
    <location>
        <begin position="13"/>
        <end position="320"/>
    </location>
</feature>
<evidence type="ECO:0000313" key="3">
    <source>
        <dbReference type="Proteomes" id="UP001067235"/>
    </source>
</evidence>
<dbReference type="RefSeq" id="WP_301572240.1">
    <property type="nucleotide sequence ID" value="NZ_JAPWIE010000004.1"/>
</dbReference>
<sequence>MRAVVAAEISADDPVSGIRTIDIEEPSPAAGQVIVNVRACSLNQHDLWSLRGVGITSEQLPMVLGSDIAGTTDDGRDVIVHALVADPHRGRGNELFDPKRAMLAEGLQGGLTKRVAVPERNIVPKPAAFSFEDAACLPTAWLTAYRMLFIRAAARPGQSVLIQGASGGVATACIALARAAGLRVWVTGRSEEKLAKAIALGADAGFPTGERLPERVDIALDTVGAATFPHSLNSVRTGGVVVVAGGTTGGLAKTDLSRVFFHHISILGSAMGRAEELADLVSFCYHRDVRPFIDSVYPLDDAVGAFARLESGSAFGKVVVTP</sequence>
<dbReference type="SMART" id="SM00829">
    <property type="entry name" value="PKS_ER"/>
    <property type="match status" value="1"/>
</dbReference>
<dbReference type="PANTHER" id="PTHR45033:SF3">
    <property type="entry name" value="DEHYDROGENASE, PUTATIVE (AFU_ORTHOLOGUE AFUA_2G13270)-RELATED"/>
    <property type="match status" value="1"/>
</dbReference>
<proteinExistence type="predicted"/>
<dbReference type="InterPro" id="IPR052711">
    <property type="entry name" value="Zinc_ADH-like"/>
</dbReference>
<name>A0ABT4MYW4_GORRU</name>
<reference evidence="2" key="1">
    <citation type="submission" date="2022-12" db="EMBL/GenBank/DDBJ databases">
        <authorList>
            <person name="Krivoruchko A.V."/>
            <person name="Elkin A."/>
        </authorList>
    </citation>
    <scope>NUCLEOTIDE SEQUENCE</scope>
    <source>
        <strain evidence="2">IEGM 1388</strain>
    </source>
</reference>
<dbReference type="InterPro" id="IPR013154">
    <property type="entry name" value="ADH-like_N"/>
</dbReference>
<dbReference type="InterPro" id="IPR013149">
    <property type="entry name" value="ADH-like_C"/>
</dbReference>
<dbReference type="Proteomes" id="UP001067235">
    <property type="component" value="Unassembled WGS sequence"/>
</dbReference>
<dbReference type="SUPFAM" id="SSF50129">
    <property type="entry name" value="GroES-like"/>
    <property type="match status" value="1"/>
</dbReference>
<evidence type="ECO:0000313" key="2">
    <source>
        <dbReference type="EMBL" id="MCZ4551416.1"/>
    </source>
</evidence>
<dbReference type="PANTHER" id="PTHR45033">
    <property type="match status" value="1"/>
</dbReference>
<dbReference type="Pfam" id="PF00107">
    <property type="entry name" value="ADH_zinc_N"/>
    <property type="match status" value="1"/>
</dbReference>
<dbReference type="InterPro" id="IPR020843">
    <property type="entry name" value="ER"/>
</dbReference>